<organism evidence="1 2">
    <name type="scientific">Trichothecium roseum</name>
    <dbReference type="NCBI Taxonomy" id="47278"/>
    <lineage>
        <taxon>Eukaryota</taxon>
        <taxon>Fungi</taxon>
        <taxon>Dikarya</taxon>
        <taxon>Ascomycota</taxon>
        <taxon>Pezizomycotina</taxon>
        <taxon>Sordariomycetes</taxon>
        <taxon>Hypocreomycetidae</taxon>
        <taxon>Hypocreales</taxon>
        <taxon>Hypocreales incertae sedis</taxon>
        <taxon>Trichothecium</taxon>
    </lineage>
</organism>
<proteinExistence type="predicted"/>
<evidence type="ECO:0000313" key="1">
    <source>
        <dbReference type="EMBL" id="KAI9901106.1"/>
    </source>
</evidence>
<gene>
    <name evidence="1" type="ORF">N3K66_002923</name>
</gene>
<sequence>MAIPYTPAGVPNTLEWTAASSRGDYLVQVAWPLRWGQDRGQPEDESEPVHTLYLVDGNAYFFTAVDISRRLEFTNNTRTIVVGIGYPPGEYVYDFRRGPDLTPPSSENHDYEVQLGRDGRPRADLSFGGAYDFLEWIQIDVMSYVEGTLFPGIDYNGHGNRKALFGHSYGGIFALSTMFTRPGLFDAYIAASPVIWWNRDFLVRQLEAAFAARRKPVNPPLSLVLTWGGTGEQDLVRRHGESDEEFAERRENAENERMRDSATAMADRLGKCPSLGRIWTREFEGEDHGSAAVTGLQYGMTQFVLSMA</sequence>
<accession>A0ACC0V3Z1</accession>
<dbReference type="Proteomes" id="UP001163324">
    <property type="component" value="Chromosome 3"/>
</dbReference>
<protein>
    <submittedName>
        <fullName evidence="1">Uncharacterized protein</fullName>
    </submittedName>
</protein>
<dbReference type="EMBL" id="CM047942">
    <property type="protein sequence ID" value="KAI9901106.1"/>
    <property type="molecule type" value="Genomic_DNA"/>
</dbReference>
<keyword evidence="2" id="KW-1185">Reference proteome</keyword>
<reference evidence="1" key="1">
    <citation type="submission" date="2022-10" db="EMBL/GenBank/DDBJ databases">
        <title>Complete Genome of Trichothecium roseum strain YXFP-22015, a Plant Pathogen Isolated from Citrus.</title>
        <authorList>
            <person name="Wang Y."/>
            <person name="Zhu L."/>
        </authorList>
    </citation>
    <scope>NUCLEOTIDE SEQUENCE</scope>
    <source>
        <strain evidence="1">YXFP-22015</strain>
    </source>
</reference>
<name>A0ACC0V3Z1_9HYPO</name>
<comment type="caution">
    <text evidence="1">The sequence shown here is derived from an EMBL/GenBank/DDBJ whole genome shotgun (WGS) entry which is preliminary data.</text>
</comment>
<evidence type="ECO:0000313" key="2">
    <source>
        <dbReference type="Proteomes" id="UP001163324"/>
    </source>
</evidence>